<sequence>MKKVDIAILLLITAVVGFLLYFSRQIFTYHYEPEYYENYYYNSQWNVPQSARGISDGELYKFVGYRLVQGENPFNINYEVPPFAKHLYGLAEMYLGNPYWVSLFFFFLTGLAVYLLCFELLKNNTYALLGVLLFVTTPFFATQIKETMLDLPLTALLSLHALFFVRYFKKTDLKDLALAGIFLGLFTGTKIGVYTPLILLLGVVICLISSRKILSPVIYTVSVFGGYVLSFISYFSRHPNPFPWLRLHEKPIGFYLQTASDGVDHWNQWRGIFQNTYQGFWVGASKGGLGDWSLILPIGVILAVILFYQGLKKKDFSWIYLTLLAFSILLVNTFIPFWPRYLMPTVPLFIVFLIFAFRKITPLIFLLAALSFSVLLPTFTINNLSGHAEAVARFTSTRAYRELYRSVDPATWSNYPEKEFQAIFENFYSTLRVKKISVTLNNSDTAGGKATLNTKYFSDYGILENSQEMDFVFINNQWKTAWKWDYLWPGFDPRGRVEIEKTSKLLKKSQKAVYVIPRLMYDWGKYSQALSRLTRLGSSEVDKILREVIPDDYPRFVGYLDPGMDPDTLKNNLLPGIAVREESAIYSGAIIFVDAQGNQTQLPIKPN</sequence>
<dbReference type="AlphaFoldDB" id="A0A0G1D5W1"/>
<keyword evidence="5 8" id="KW-0812">Transmembrane</keyword>
<accession>A0A0G1D5W1</accession>
<feature type="transmembrane region" description="Helical" evidence="8">
    <location>
        <begin position="180"/>
        <end position="205"/>
    </location>
</feature>
<dbReference type="InterPro" id="IPR032710">
    <property type="entry name" value="NTF2-like_dom_sf"/>
</dbReference>
<feature type="transmembrane region" description="Helical" evidence="8">
    <location>
        <begin position="318"/>
        <end position="335"/>
    </location>
</feature>
<evidence type="ECO:0000256" key="2">
    <source>
        <dbReference type="ARBA" id="ARBA00022475"/>
    </source>
</evidence>
<protein>
    <recommendedName>
        <fullName evidence="9">Glycosyltransferase RgtA/B/C/D-like domain-containing protein</fullName>
    </recommendedName>
</protein>
<keyword evidence="7 8" id="KW-0472">Membrane</keyword>
<evidence type="ECO:0000313" key="11">
    <source>
        <dbReference type="Proteomes" id="UP000033980"/>
    </source>
</evidence>
<comment type="subcellular location">
    <subcellularLocation>
        <location evidence="1">Cell membrane</location>
        <topology evidence="1">Multi-pass membrane protein</topology>
    </subcellularLocation>
</comment>
<feature type="transmembrane region" description="Helical" evidence="8">
    <location>
        <begin position="292"/>
        <end position="311"/>
    </location>
</feature>
<feature type="transmembrane region" description="Helical" evidence="8">
    <location>
        <begin position="127"/>
        <end position="144"/>
    </location>
</feature>
<feature type="domain" description="Glycosyltransferase RgtA/B/C/D-like" evidence="9">
    <location>
        <begin position="80"/>
        <end position="225"/>
    </location>
</feature>
<feature type="transmembrane region" description="Helical" evidence="8">
    <location>
        <begin position="6"/>
        <end position="22"/>
    </location>
</feature>
<keyword evidence="3" id="KW-0328">Glycosyltransferase</keyword>
<dbReference type="InterPro" id="IPR050297">
    <property type="entry name" value="LipidA_mod_glycosyltrf_83"/>
</dbReference>
<dbReference type="GO" id="GO:0009103">
    <property type="term" value="P:lipopolysaccharide biosynthetic process"/>
    <property type="evidence" value="ECO:0007669"/>
    <property type="project" value="UniProtKB-ARBA"/>
</dbReference>
<feature type="transmembrane region" description="Helical" evidence="8">
    <location>
        <begin position="99"/>
        <end position="121"/>
    </location>
</feature>
<evidence type="ECO:0000259" key="9">
    <source>
        <dbReference type="Pfam" id="PF13231"/>
    </source>
</evidence>
<evidence type="ECO:0000313" key="10">
    <source>
        <dbReference type="EMBL" id="KKS93305.1"/>
    </source>
</evidence>
<dbReference type="GO" id="GO:0016763">
    <property type="term" value="F:pentosyltransferase activity"/>
    <property type="evidence" value="ECO:0007669"/>
    <property type="project" value="TreeGrafter"/>
</dbReference>
<evidence type="ECO:0000256" key="8">
    <source>
        <dbReference type="SAM" id="Phobius"/>
    </source>
</evidence>
<dbReference type="InterPro" id="IPR038731">
    <property type="entry name" value="RgtA/B/C-like"/>
</dbReference>
<keyword evidence="4" id="KW-0808">Transferase</keyword>
<keyword evidence="6 8" id="KW-1133">Transmembrane helix</keyword>
<reference evidence="10 11" key="1">
    <citation type="journal article" date="2015" name="Nature">
        <title>rRNA introns, odd ribosomes, and small enigmatic genomes across a large radiation of phyla.</title>
        <authorList>
            <person name="Brown C.T."/>
            <person name="Hug L.A."/>
            <person name="Thomas B.C."/>
            <person name="Sharon I."/>
            <person name="Castelle C.J."/>
            <person name="Singh A."/>
            <person name="Wilkins M.J."/>
            <person name="Williams K.H."/>
            <person name="Banfield J.F."/>
        </authorList>
    </citation>
    <scope>NUCLEOTIDE SEQUENCE [LARGE SCALE GENOMIC DNA]</scope>
</reference>
<feature type="transmembrane region" description="Helical" evidence="8">
    <location>
        <begin position="217"/>
        <end position="236"/>
    </location>
</feature>
<evidence type="ECO:0000256" key="4">
    <source>
        <dbReference type="ARBA" id="ARBA00022679"/>
    </source>
</evidence>
<comment type="caution">
    <text evidence="10">The sequence shown here is derived from an EMBL/GenBank/DDBJ whole genome shotgun (WGS) entry which is preliminary data.</text>
</comment>
<evidence type="ECO:0000256" key="6">
    <source>
        <dbReference type="ARBA" id="ARBA00022989"/>
    </source>
</evidence>
<name>A0A0G1D5W1_9BACT</name>
<dbReference type="PANTHER" id="PTHR33908:SF11">
    <property type="entry name" value="MEMBRANE PROTEIN"/>
    <property type="match status" value="1"/>
</dbReference>
<dbReference type="Gene3D" id="3.10.450.100">
    <property type="entry name" value="NTF2-like, domain 1"/>
    <property type="match status" value="1"/>
</dbReference>
<dbReference type="Proteomes" id="UP000033980">
    <property type="component" value="Unassembled WGS sequence"/>
</dbReference>
<dbReference type="Pfam" id="PF13231">
    <property type="entry name" value="PMT_2"/>
    <property type="match status" value="1"/>
</dbReference>
<organism evidence="10 11">
    <name type="scientific">Candidatus Collierbacteria bacterium GW2011_GWC2_43_12</name>
    <dbReference type="NCBI Taxonomy" id="1618390"/>
    <lineage>
        <taxon>Bacteria</taxon>
        <taxon>Candidatus Collieribacteriota</taxon>
    </lineage>
</organism>
<gene>
    <name evidence="10" type="ORF">UV68_C0022G0003</name>
</gene>
<evidence type="ECO:0000256" key="5">
    <source>
        <dbReference type="ARBA" id="ARBA00022692"/>
    </source>
</evidence>
<dbReference type="EMBL" id="LCFK01000022">
    <property type="protein sequence ID" value="KKS93305.1"/>
    <property type="molecule type" value="Genomic_DNA"/>
</dbReference>
<dbReference type="GO" id="GO:0005886">
    <property type="term" value="C:plasma membrane"/>
    <property type="evidence" value="ECO:0007669"/>
    <property type="project" value="UniProtKB-SubCell"/>
</dbReference>
<evidence type="ECO:0000256" key="7">
    <source>
        <dbReference type="ARBA" id="ARBA00023136"/>
    </source>
</evidence>
<evidence type="ECO:0000256" key="1">
    <source>
        <dbReference type="ARBA" id="ARBA00004651"/>
    </source>
</evidence>
<dbReference type="PANTHER" id="PTHR33908">
    <property type="entry name" value="MANNOSYLTRANSFERASE YKCB-RELATED"/>
    <property type="match status" value="1"/>
</dbReference>
<proteinExistence type="predicted"/>
<keyword evidence="2" id="KW-1003">Cell membrane</keyword>
<evidence type="ECO:0000256" key="3">
    <source>
        <dbReference type="ARBA" id="ARBA00022676"/>
    </source>
</evidence>
<dbReference type="SUPFAM" id="SSF54427">
    <property type="entry name" value="NTF2-like"/>
    <property type="match status" value="1"/>
</dbReference>